<gene>
    <name evidence="1" type="ORF">ACFQ33_02435</name>
</gene>
<name>A0ABW3YSB0_MYCRA</name>
<dbReference type="EMBL" id="JBHTNF010000001">
    <property type="protein sequence ID" value="MFD1326758.1"/>
    <property type="molecule type" value="Genomic_DNA"/>
</dbReference>
<comment type="caution">
    <text evidence="1">The sequence shown here is derived from an EMBL/GenBank/DDBJ whole genome shotgun (WGS) entry which is preliminary data.</text>
</comment>
<proteinExistence type="predicted"/>
<reference evidence="2" key="1">
    <citation type="journal article" date="2019" name="Int. J. Syst. Evol. Microbiol.">
        <title>The Global Catalogue of Microorganisms (GCM) 10K type strain sequencing project: providing services to taxonomists for standard genome sequencing and annotation.</title>
        <authorList>
            <consortium name="The Broad Institute Genomics Platform"/>
            <consortium name="The Broad Institute Genome Sequencing Center for Infectious Disease"/>
            <person name="Wu L."/>
            <person name="Ma J."/>
        </authorList>
    </citation>
    <scope>NUCLEOTIDE SEQUENCE [LARGE SCALE GENOMIC DNA]</scope>
    <source>
        <strain evidence="2">CCUG 55609</strain>
    </source>
</reference>
<accession>A0ABW3YSB0</accession>
<keyword evidence="2" id="KW-1185">Reference proteome</keyword>
<dbReference type="SUPFAM" id="SSF52540">
    <property type="entry name" value="P-loop containing nucleoside triphosphate hydrolases"/>
    <property type="match status" value="1"/>
</dbReference>
<evidence type="ECO:0000313" key="2">
    <source>
        <dbReference type="Proteomes" id="UP001597173"/>
    </source>
</evidence>
<dbReference type="Proteomes" id="UP001597173">
    <property type="component" value="Unassembled WGS sequence"/>
</dbReference>
<dbReference type="InterPro" id="IPR027417">
    <property type="entry name" value="P-loop_NTPase"/>
</dbReference>
<protein>
    <submittedName>
        <fullName evidence="1">Terminase large subunit domain-containing protein</fullName>
    </submittedName>
</protein>
<evidence type="ECO:0000313" key="1">
    <source>
        <dbReference type="EMBL" id="MFD1326758.1"/>
    </source>
</evidence>
<dbReference type="Gene3D" id="3.40.50.300">
    <property type="entry name" value="P-loop containing nucleotide triphosphate hydrolases"/>
    <property type="match status" value="1"/>
</dbReference>
<dbReference type="RefSeq" id="WP_374840068.1">
    <property type="nucleotide sequence ID" value="NZ_JBHEEW010000013.1"/>
</dbReference>
<sequence length="478" mass="54090">MSTKEEEFQQLAALRDAWYVDIPLFAKQVFDYDLTPKQVEFCEAFRTSQQITFKGGVGFGKTFVMSVCIWWALITHDQVKISVFGPSEPNLKTGVWNELKQFHDRMLPLFRDAYSVQATTISRVVNAASCTAEMRLADKTNTARARGIHAENNFVFVDEASGVDDEVFTEALVNILSDGDGAKLCLISNPDRASGFFWRTWNDPEIADEWTKVHGTFFDSRKYDPSQPEKFERIAKNFGGPTSRQYRIMVEGEFPLSDTEGMISREFIDAAVRNYADVAPAPNVPILWGLDPAGAGKDSSVLCIRHDNKILDFKQWQNLDPTQLAYKVRDLYEATPKQDRPAVISVDSNGLGNGVWSNLKDWGLPVHGCNTAKTPTRNPDRYSRLRDQLLWEVREWIHSENVGIPNSARLIEELATPTYEDSTGKIKVEDKKSIKKRLGRSPDFADALALTFAVSPSRYASKYSWSKPLNYDHLPSFE</sequence>
<dbReference type="Gene3D" id="3.30.420.240">
    <property type="match status" value="1"/>
</dbReference>
<dbReference type="Pfam" id="PF03237">
    <property type="entry name" value="Terminase_6N"/>
    <property type="match status" value="1"/>
</dbReference>
<organism evidence="1 2">
    <name type="scientific">Mycoplana ramosa</name>
    <name type="common">Mycoplana bullata</name>
    <dbReference type="NCBI Taxonomy" id="40837"/>
    <lineage>
        <taxon>Bacteria</taxon>
        <taxon>Pseudomonadati</taxon>
        <taxon>Pseudomonadota</taxon>
        <taxon>Alphaproteobacteria</taxon>
        <taxon>Hyphomicrobiales</taxon>
        <taxon>Rhizobiaceae</taxon>
        <taxon>Mycoplana</taxon>
    </lineage>
</organism>